<dbReference type="GO" id="GO:0030170">
    <property type="term" value="F:pyridoxal phosphate binding"/>
    <property type="evidence" value="ECO:0007669"/>
    <property type="project" value="InterPro"/>
</dbReference>
<dbReference type="InterPro" id="IPR015421">
    <property type="entry name" value="PyrdxlP-dep_Trfase_major"/>
</dbReference>
<dbReference type="GO" id="GO:0003961">
    <property type="term" value="F:O-acetylhomoserine aminocarboxypropyltransferase activity"/>
    <property type="evidence" value="ECO:0007669"/>
    <property type="project" value="TreeGrafter"/>
</dbReference>
<dbReference type="GO" id="GO:0071269">
    <property type="term" value="P:L-homocysteine biosynthetic process"/>
    <property type="evidence" value="ECO:0007669"/>
    <property type="project" value="TreeGrafter"/>
</dbReference>
<dbReference type="PIRSF" id="PIRSF001434">
    <property type="entry name" value="CGS"/>
    <property type="match status" value="1"/>
</dbReference>
<dbReference type="FunFam" id="3.40.640.10:FF:000035">
    <property type="entry name" value="O-succinylhomoserine sulfhydrylase"/>
    <property type="match status" value="1"/>
</dbReference>
<comment type="cofactor">
    <cofactor evidence="1 6">
        <name>pyridoxal 5'-phosphate</name>
        <dbReference type="ChEBI" id="CHEBI:597326"/>
    </cofactor>
</comment>
<dbReference type="EMBL" id="MCBS01025027">
    <property type="protein sequence ID" value="RKF71768.1"/>
    <property type="molecule type" value="Genomic_DNA"/>
</dbReference>
<comment type="similarity">
    <text evidence="2 6">Belongs to the trans-sulfuration enzymes family.</text>
</comment>
<evidence type="ECO:0000256" key="1">
    <source>
        <dbReference type="ARBA" id="ARBA00001933"/>
    </source>
</evidence>
<organism evidence="7 8">
    <name type="scientific">Golovinomyces cichoracearum</name>
    <dbReference type="NCBI Taxonomy" id="62708"/>
    <lineage>
        <taxon>Eukaryota</taxon>
        <taxon>Fungi</taxon>
        <taxon>Dikarya</taxon>
        <taxon>Ascomycota</taxon>
        <taxon>Pezizomycotina</taxon>
        <taxon>Leotiomycetes</taxon>
        <taxon>Erysiphales</taxon>
        <taxon>Erysiphaceae</taxon>
        <taxon>Golovinomyces</taxon>
    </lineage>
</organism>
<dbReference type="GO" id="GO:0005737">
    <property type="term" value="C:cytoplasm"/>
    <property type="evidence" value="ECO:0007669"/>
    <property type="project" value="TreeGrafter"/>
</dbReference>
<dbReference type="GO" id="GO:0006535">
    <property type="term" value="P:cysteine biosynthetic process from serine"/>
    <property type="evidence" value="ECO:0007669"/>
    <property type="project" value="TreeGrafter"/>
</dbReference>
<sequence>MSVEYKNFETLQLHAGYTPDKATNSRAIPIYASTSFTFNDSAHGSRLFNLEEDGFFYSRVSNPTVDVFEKRMAALEGGLAAVASSSGQAAQFMAIAALAHAGDNIISTINLYGGTHNQFKVFLPRLGIQTKFIAGDEAKDFASAIDENTKALYIESIGNPGLNVPDIRAIADVAHAHGVPLIVDNTLGAGGFFVRPIEHGADIVVHSATKWIGGHGTIIGGVVVDSGKFDWHKHGERFPEIVKPSPGYHGLKIWDKFGPTSFAAMVRIKILRDLGSTMSPFSAFQLIQGIETLSLRAERHGQNALTLAMWLQKHPQISWVSYPGLDNHPSHELAKKYFKHGFGGVITLGVKGGSIAGSKLVDGFKLISNLANIGDAKTLAIHPWSTTHSQMSETEKLAAGVKEDLVRISVGLEHIDDIIDDISQSFLALTISE</sequence>
<reference evidence="7 8" key="1">
    <citation type="journal article" date="2018" name="BMC Genomics">
        <title>Comparative genome analyses reveal sequence features reflecting distinct modes of host-adaptation between dicot and monocot powdery mildew.</title>
        <authorList>
            <person name="Wu Y."/>
            <person name="Ma X."/>
            <person name="Pan Z."/>
            <person name="Kale S.D."/>
            <person name="Song Y."/>
            <person name="King H."/>
            <person name="Zhang Q."/>
            <person name="Presley C."/>
            <person name="Deng X."/>
            <person name="Wei C.I."/>
            <person name="Xiao S."/>
        </authorList>
    </citation>
    <scope>NUCLEOTIDE SEQUENCE [LARGE SCALE GENOMIC DNA]</scope>
    <source>
        <strain evidence="7">UMSG1</strain>
    </source>
</reference>
<dbReference type="Gene3D" id="3.40.640.10">
    <property type="entry name" value="Type I PLP-dependent aspartate aminotransferase-like (Major domain)"/>
    <property type="match status" value="1"/>
</dbReference>
<dbReference type="InterPro" id="IPR006235">
    <property type="entry name" value="OAc-hSer/O-AcSer_sulfhydrylase"/>
</dbReference>
<evidence type="ECO:0000256" key="2">
    <source>
        <dbReference type="ARBA" id="ARBA00009077"/>
    </source>
</evidence>
<keyword evidence="4 5" id="KW-0663">Pyridoxal phosphate</keyword>
<dbReference type="GO" id="GO:0004124">
    <property type="term" value="F:cysteine synthase activity"/>
    <property type="evidence" value="ECO:0007669"/>
    <property type="project" value="TreeGrafter"/>
</dbReference>
<dbReference type="AlphaFoldDB" id="A0A420IB62"/>
<dbReference type="Proteomes" id="UP000285326">
    <property type="component" value="Unassembled WGS sequence"/>
</dbReference>
<evidence type="ECO:0000313" key="7">
    <source>
        <dbReference type="EMBL" id="RKF71768.1"/>
    </source>
</evidence>
<dbReference type="InterPro" id="IPR015422">
    <property type="entry name" value="PyrdxlP-dep_Trfase_small"/>
</dbReference>
<proteinExistence type="inferred from homology"/>
<evidence type="ECO:0000256" key="3">
    <source>
        <dbReference type="ARBA" id="ARBA00022679"/>
    </source>
</evidence>
<dbReference type="Gene3D" id="3.90.1150.10">
    <property type="entry name" value="Aspartate Aminotransferase, domain 1"/>
    <property type="match status" value="1"/>
</dbReference>
<evidence type="ECO:0000256" key="6">
    <source>
        <dbReference type="RuleBase" id="RU362118"/>
    </source>
</evidence>
<evidence type="ECO:0000256" key="4">
    <source>
        <dbReference type="ARBA" id="ARBA00022898"/>
    </source>
</evidence>
<dbReference type="PROSITE" id="PS00868">
    <property type="entry name" value="CYS_MET_METAB_PP"/>
    <property type="match status" value="1"/>
</dbReference>
<protein>
    <submittedName>
        <fullName evidence="7">Homocysteine synthase</fullName>
    </submittedName>
</protein>
<dbReference type="InterPro" id="IPR054542">
    <property type="entry name" value="Cys_met_metab_PP"/>
</dbReference>
<dbReference type="PANTHER" id="PTHR43797">
    <property type="entry name" value="HOMOCYSTEINE/CYSTEINE SYNTHASE"/>
    <property type="match status" value="1"/>
</dbReference>
<dbReference type="Pfam" id="PF01053">
    <property type="entry name" value="Cys_Met_Meta_PP"/>
    <property type="match status" value="1"/>
</dbReference>
<dbReference type="CDD" id="cd00614">
    <property type="entry name" value="CGS_like"/>
    <property type="match status" value="1"/>
</dbReference>
<feature type="modified residue" description="N6-(pyridoxal phosphate)lysine" evidence="5">
    <location>
        <position position="210"/>
    </location>
</feature>
<dbReference type="GO" id="GO:0019346">
    <property type="term" value="P:transsulfuration"/>
    <property type="evidence" value="ECO:0007669"/>
    <property type="project" value="InterPro"/>
</dbReference>
<dbReference type="InterPro" id="IPR000277">
    <property type="entry name" value="Cys/Met-Metab_PyrdxlP-dep_enz"/>
</dbReference>
<keyword evidence="3" id="KW-0808">Transferase</keyword>
<evidence type="ECO:0000313" key="8">
    <source>
        <dbReference type="Proteomes" id="UP000285326"/>
    </source>
</evidence>
<name>A0A420IB62_9PEZI</name>
<gene>
    <name evidence="7" type="ORF">GcM1_250185</name>
</gene>
<dbReference type="NCBIfam" id="TIGR01326">
    <property type="entry name" value="OAH_OAS_sulfhy"/>
    <property type="match status" value="1"/>
</dbReference>
<accession>A0A420IB62</accession>
<evidence type="ECO:0000256" key="5">
    <source>
        <dbReference type="PIRSR" id="PIRSR001434-2"/>
    </source>
</evidence>
<comment type="caution">
    <text evidence="7">The sequence shown here is derived from an EMBL/GenBank/DDBJ whole genome shotgun (WGS) entry which is preliminary data.</text>
</comment>
<dbReference type="SUPFAM" id="SSF53383">
    <property type="entry name" value="PLP-dependent transferases"/>
    <property type="match status" value="1"/>
</dbReference>
<dbReference type="InterPro" id="IPR015424">
    <property type="entry name" value="PyrdxlP-dep_Trfase"/>
</dbReference>
<dbReference type="PANTHER" id="PTHR43797:SF2">
    <property type="entry name" value="HOMOCYSTEINE_CYSTEINE SYNTHASE"/>
    <property type="match status" value="1"/>
</dbReference>